<evidence type="ECO:0000256" key="4">
    <source>
        <dbReference type="ARBA" id="ARBA00012645"/>
    </source>
</evidence>
<evidence type="ECO:0000256" key="5">
    <source>
        <dbReference type="ARBA" id="ARBA00022018"/>
    </source>
</evidence>
<keyword evidence="6 14" id="KW-0328">Glycosyltransferase</keyword>
<dbReference type="Pfam" id="PF00534">
    <property type="entry name" value="Glycos_transf_1"/>
    <property type="match status" value="1"/>
</dbReference>
<gene>
    <name evidence="17" type="ORF">Pcinc_035093</name>
</gene>
<evidence type="ECO:0000256" key="13">
    <source>
        <dbReference type="ARBA" id="ARBA00045128"/>
    </source>
</evidence>
<protein>
    <recommendedName>
        <fullName evidence="5 14">GDP-Man:Man(3)GlcNAc(2)-PP-Dol alpha-1,2-mannosyltransferase</fullName>
        <ecNumber evidence="4 14">2.4.1.131</ecNumber>
    </recommendedName>
</protein>
<dbReference type="GO" id="GO:0005789">
    <property type="term" value="C:endoplasmic reticulum membrane"/>
    <property type="evidence" value="ECO:0007669"/>
    <property type="project" value="UniProtKB-SubCell"/>
</dbReference>
<feature type="transmembrane region" description="Helical" evidence="14">
    <location>
        <begin position="179"/>
        <end position="196"/>
    </location>
</feature>
<name>A0AAE1BXG7_PETCI</name>
<keyword evidence="8 14" id="KW-0812">Transmembrane</keyword>
<dbReference type="CDD" id="cd03806">
    <property type="entry name" value="GT4_ALG11-like"/>
    <property type="match status" value="1"/>
</dbReference>
<dbReference type="Gene3D" id="3.40.50.2000">
    <property type="entry name" value="Glycogen Phosphorylase B"/>
    <property type="match status" value="1"/>
</dbReference>
<dbReference type="SUPFAM" id="SSF53756">
    <property type="entry name" value="UDP-Glycosyltransferase/glycogen phosphorylase"/>
    <property type="match status" value="1"/>
</dbReference>
<evidence type="ECO:0000259" key="15">
    <source>
        <dbReference type="Pfam" id="PF00534"/>
    </source>
</evidence>
<evidence type="ECO:0000313" key="17">
    <source>
        <dbReference type="EMBL" id="KAK3858736.1"/>
    </source>
</evidence>
<keyword evidence="11 14" id="KW-0472">Membrane</keyword>
<evidence type="ECO:0000256" key="9">
    <source>
        <dbReference type="ARBA" id="ARBA00022824"/>
    </source>
</evidence>
<comment type="similarity">
    <text evidence="3 14">Belongs to the glycosyltransferase group 1 family. Glycosyltransferase 4 subfamily.</text>
</comment>
<dbReference type="PANTHER" id="PTHR45919">
    <property type="entry name" value="GDP-MAN:MAN(3)GLCNAC(2)-PP-DOL ALPHA-1,2-MANNOSYLTRANSFERASE"/>
    <property type="match status" value="1"/>
</dbReference>
<comment type="catalytic activity">
    <reaction evidence="12 14">
        <text>an alpha-D-Man-(1-&gt;3)-[alpha-D-Man-(1-&gt;6)]-beta-D-Man-(1-&gt;4)-beta-D-GlcNAc-(1-&gt;4)-alpha-D-GlcNAc-diphospho-di-trans,poly-cis-dolichol + 2 GDP-alpha-D-mannose = an alpha-D-Man-(1-&gt;2)-alpha-D-Man-(1-&gt;2)-alpha-D-Man-(1-&gt;3)-[alpha-D-Man-(1-&gt;6)]-beta-D-Man-(1-&gt;4)-beta-D-GlcNAc-(1-&gt;4)-alpha-D-GlcNAc-diphospho-di-trans,poly-cis-dolichol + 2 GDP + 2 H(+)</text>
        <dbReference type="Rhea" id="RHEA:29523"/>
        <dbReference type="Rhea" id="RHEA-COMP:19515"/>
        <dbReference type="Rhea" id="RHEA-COMP:19516"/>
        <dbReference type="ChEBI" id="CHEBI:15378"/>
        <dbReference type="ChEBI" id="CHEBI:57527"/>
        <dbReference type="ChEBI" id="CHEBI:58189"/>
        <dbReference type="ChEBI" id="CHEBI:132511"/>
        <dbReference type="ChEBI" id="CHEBI:132515"/>
        <dbReference type="EC" id="2.4.1.131"/>
    </reaction>
    <physiologicalReaction direction="left-to-right" evidence="12 14">
        <dbReference type="Rhea" id="RHEA:29524"/>
    </physiologicalReaction>
</comment>
<evidence type="ECO:0000256" key="1">
    <source>
        <dbReference type="ARBA" id="ARBA00004389"/>
    </source>
</evidence>
<dbReference type="PANTHER" id="PTHR45919:SF1">
    <property type="entry name" value="GDP-MAN:MAN(3)GLCNAC(2)-PP-DOL ALPHA-1,2-MANNOSYLTRANSFERASE"/>
    <property type="match status" value="1"/>
</dbReference>
<dbReference type="InterPro" id="IPR001296">
    <property type="entry name" value="Glyco_trans_1"/>
</dbReference>
<accession>A0AAE1BXG7</accession>
<keyword evidence="18" id="KW-1185">Reference proteome</keyword>
<evidence type="ECO:0000256" key="8">
    <source>
        <dbReference type="ARBA" id="ARBA00022692"/>
    </source>
</evidence>
<evidence type="ECO:0000256" key="12">
    <source>
        <dbReference type="ARBA" id="ARBA00045065"/>
    </source>
</evidence>
<dbReference type="EMBL" id="JAWQEG010005229">
    <property type="protein sequence ID" value="KAK3858736.1"/>
    <property type="molecule type" value="Genomic_DNA"/>
</dbReference>
<comment type="subcellular location">
    <subcellularLocation>
        <location evidence="1">Endoplasmic reticulum membrane</location>
        <topology evidence="1">Single-pass membrane protein</topology>
    </subcellularLocation>
</comment>
<dbReference type="Proteomes" id="UP001286313">
    <property type="component" value="Unassembled WGS sequence"/>
</dbReference>
<evidence type="ECO:0000313" key="18">
    <source>
        <dbReference type="Proteomes" id="UP001286313"/>
    </source>
</evidence>
<feature type="transmembrane region" description="Helical" evidence="14">
    <location>
        <begin position="57"/>
        <end position="83"/>
    </location>
</feature>
<reference evidence="17" key="1">
    <citation type="submission" date="2023-10" db="EMBL/GenBank/DDBJ databases">
        <title>Genome assemblies of two species of porcelain crab, Petrolisthes cinctipes and Petrolisthes manimaculis (Anomura: Porcellanidae).</title>
        <authorList>
            <person name="Angst P."/>
        </authorList>
    </citation>
    <scope>NUCLEOTIDE SEQUENCE</scope>
    <source>
        <strain evidence="17">PB745_01</strain>
        <tissue evidence="17">Gill</tissue>
    </source>
</reference>
<comment type="function">
    <text evidence="13">GDP-Man:Man(3)GlcNAc(2)-PP-Dol alpha-1,2-mannosyltransferase that operates in the biosynthetic pathway of dolichol-linked oligosaccharides, the glycan precursors employed in protein asparagine (N)-glycosylation. The assembly of dolichol-linked oligosaccharides begins on the cytosolic side of the endoplasmic reticulum membrane and finishes in its lumen. The sequential addition of sugars to dolichol pyrophosphate produces dolichol-linked oligosaccharides containing fourteen sugars, including two GlcNAcs, nine mannoses and three glucoses. Once assembled, the oligosaccharide is transferred from the lipid to nascent proteins by oligosaccharyltransferases. Catalyzes, on the cytoplasmic face of the endoplasmic reticulum, the addition of the fourth and fifth mannose residues to the dolichol-linked oligosaccharide chain, to produce Man(5)GlcNAc(2)-PP-dolichol core oligosaccharide. Man(5)GlcNAc(2)-PP-dolichol is a substrate for ALG3, the following enzyme in the biosynthetic pathway.</text>
</comment>
<organism evidence="17 18">
    <name type="scientific">Petrolisthes cinctipes</name>
    <name type="common">Flat porcelain crab</name>
    <dbReference type="NCBI Taxonomy" id="88211"/>
    <lineage>
        <taxon>Eukaryota</taxon>
        <taxon>Metazoa</taxon>
        <taxon>Ecdysozoa</taxon>
        <taxon>Arthropoda</taxon>
        <taxon>Crustacea</taxon>
        <taxon>Multicrustacea</taxon>
        <taxon>Malacostraca</taxon>
        <taxon>Eumalacostraca</taxon>
        <taxon>Eucarida</taxon>
        <taxon>Decapoda</taxon>
        <taxon>Pleocyemata</taxon>
        <taxon>Anomura</taxon>
        <taxon>Galatheoidea</taxon>
        <taxon>Porcellanidae</taxon>
        <taxon>Petrolisthes</taxon>
    </lineage>
</organism>
<comment type="pathway">
    <text evidence="2 14">Protein modification; protein glycosylation.</text>
</comment>
<evidence type="ECO:0000259" key="16">
    <source>
        <dbReference type="Pfam" id="PF15924"/>
    </source>
</evidence>
<feature type="domain" description="ALG11 mannosyltransferase N-terminal" evidence="16">
    <location>
        <begin position="99"/>
        <end position="304"/>
    </location>
</feature>
<evidence type="ECO:0000256" key="3">
    <source>
        <dbReference type="ARBA" id="ARBA00009481"/>
    </source>
</evidence>
<dbReference type="GO" id="GO:0006487">
    <property type="term" value="P:protein N-linked glycosylation"/>
    <property type="evidence" value="ECO:0007669"/>
    <property type="project" value="TreeGrafter"/>
</dbReference>
<keyword evidence="7 14" id="KW-0808">Transferase</keyword>
<dbReference type="Pfam" id="PF15924">
    <property type="entry name" value="ALG11_N"/>
    <property type="match status" value="1"/>
</dbReference>
<comment type="caution">
    <text evidence="17">The sequence shown here is derived from an EMBL/GenBank/DDBJ whole genome shotgun (WGS) entry which is preliminary data.</text>
</comment>
<evidence type="ECO:0000256" key="14">
    <source>
        <dbReference type="RuleBase" id="RU367051"/>
    </source>
</evidence>
<evidence type="ECO:0000256" key="7">
    <source>
        <dbReference type="ARBA" id="ARBA00022679"/>
    </source>
</evidence>
<feature type="domain" description="Glycosyl transferase family 1" evidence="15">
    <location>
        <begin position="331"/>
        <end position="504"/>
    </location>
</feature>
<evidence type="ECO:0000256" key="10">
    <source>
        <dbReference type="ARBA" id="ARBA00022989"/>
    </source>
</evidence>
<dbReference type="EC" id="2.4.1.131" evidence="4 14"/>
<evidence type="ECO:0000256" key="6">
    <source>
        <dbReference type="ARBA" id="ARBA00022676"/>
    </source>
</evidence>
<keyword evidence="10 14" id="KW-1133">Transmembrane helix</keyword>
<evidence type="ECO:0000256" key="2">
    <source>
        <dbReference type="ARBA" id="ARBA00004922"/>
    </source>
</evidence>
<evidence type="ECO:0000256" key="11">
    <source>
        <dbReference type="ARBA" id="ARBA00023136"/>
    </source>
</evidence>
<dbReference type="GO" id="GO:0004377">
    <property type="term" value="F:GDP-Man:Man(3)GlcNAc(2)-PP-Dol alpha-1,2-mannosyltransferase activity"/>
    <property type="evidence" value="ECO:0007669"/>
    <property type="project" value="UniProtKB-UniRule"/>
</dbReference>
<sequence>MRIEGLRPPVKSAVCCLALTGLEYPHGQSMESVKELDESLRELLDNTSVLLSLSIRIYSLAIAILLQLFILLLGLFFICWVLLKCCMYAVRRGEPGYVHVAFFHPYCNAGGGGERVLWCAIRAIQRKYKNVKCYIYTGDTDASPEEILRRAHQRFNITLQDPVEMIFLRFRTVMEARHYPILTLLLQSGGTFWLAVEALSKFRPDVYIDTTGCAFTYPLFRFIGGCTVGSYTHYPTITTDMLQRVRDRVEAHNNRGVIARNLFLTLGKMCYYHLFAFCYASVGRFANVVMVNSSWTYSHIIGLWGQAHRTHIVYPPCDTELFKGLPIIPDSEKKLKTIVSIGQFRPEKDHALQLRAFQRLCELLNPETVQVVQLVLIGGCRNEEDEKRVQDLKNLASILGIEEKIVWKLNAPFAELLENVQYGTIGLHTMWCEHFGICIVECMAGGLIMVAHDSGGPKMDIVIEYEGQSTGYRATDVESYAQAMKTILESSDETRSSLRTAARNSVDRFSDRQFELSFLSACEGILANATLQE</sequence>
<keyword evidence="9 14" id="KW-0256">Endoplasmic reticulum</keyword>
<dbReference type="InterPro" id="IPR038013">
    <property type="entry name" value="ALG11"/>
</dbReference>
<proteinExistence type="inferred from homology"/>
<dbReference type="AlphaFoldDB" id="A0AAE1BXG7"/>
<dbReference type="InterPro" id="IPR031814">
    <property type="entry name" value="ALG11_N"/>
</dbReference>